<keyword evidence="8" id="KW-0249">Electron transport</keyword>
<keyword evidence="13" id="KW-0812">Transmembrane</keyword>
<dbReference type="GO" id="GO:0016614">
    <property type="term" value="F:oxidoreductase activity, acting on CH-OH group of donors"/>
    <property type="evidence" value="ECO:0007669"/>
    <property type="project" value="InterPro"/>
</dbReference>
<feature type="domain" description="Cytochrome c" evidence="14">
    <location>
        <begin position="296"/>
        <end position="384"/>
    </location>
</feature>
<protein>
    <submittedName>
        <fullName evidence="15">Cytochrome c</fullName>
    </submittedName>
</protein>
<dbReference type="AlphaFoldDB" id="A0A3A3G6J9"/>
<feature type="binding site" description="covalent" evidence="11">
    <location>
        <position position="24"/>
    </location>
    <ligand>
        <name>heme c</name>
        <dbReference type="ChEBI" id="CHEBI:61717"/>
        <label>1</label>
    </ligand>
</feature>
<evidence type="ECO:0000256" key="9">
    <source>
        <dbReference type="ARBA" id="ARBA00023004"/>
    </source>
</evidence>
<sequence length="436" mass="46966">MENADAGLIKRGEYLARAGDCVACHTVPGGKPMAGGLPLPTPIGDIISTNITPSKTHGIGNYTLEQFTNAVRKGIGPDGRHFYPAMPYTAYAIVTDEDAQALYAYFMQGVTPVDAAPARKTELPFPFNIRQSMAMWNLLFLDSKPFLADPGKSEEWNRGAYLARGLAHCGTCHTPRNMFMAEDLSRELGGGDIGPWHAPNITADVNSGIGGWSEQELMDYMRLGRIAGKGQASGPMAEAIDHSLQHLTLEDLRAMAVYLKGVPALRDPGDTRPAHAWGAAADDLNSIRGTAWPKDPNRLTGAQLYDAHCATCHQARGQGSFDGGLPPLFHNTALGRSNSNNLVMVMLEGIQRHGASTEILMPGFKNTLSDQQIATLASYLTQRYGNPKAQVSAEQVKNLRGGGAPSHLLLLARVGIAVGVVMLIGLFAMLVRRRKR</sequence>
<evidence type="ECO:0000313" key="15">
    <source>
        <dbReference type="EMBL" id="RJG04163.1"/>
    </source>
</evidence>
<dbReference type="GO" id="GO:0020037">
    <property type="term" value="F:heme binding"/>
    <property type="evidence" value="ECO:0007669"/>
    <property type="project" value="InterPro"/>
</dbReference>
<feature type="binding site" description="covalent" evidence="11">
    <location>
        <position position="169"/>
    </location>
    <ligand>
        <name>heme c</name>
        <dbReference type="ChEBI" id="CHEBI:61717"/>
        <label>2</label>
    </ligand>
</feature>
<keyword evidence="7" id="KW-0677">Repeat</keyword>
<dbReference type="PANTHER" id="PTHR35008:SF8">
    <property type="entry name" value="ALCOHOL DEHYDROGENASE CYTOCHROME C SUBUNIT"/>
    <property type="match status" value="1"/>
</dbReference>
<feature type="binding site" description="covalent" evidence="11">
    <location>
        <position position="172"/>
    </location>
    <ligand>
        <name>heme c</name>
        <dbReference type="ChEBI" id="CHEBI:61717"/>
        <label>2</label>
    </ligand>
</feature>
<evidence type="ECO:0000256" key="13">
    <source>
        <dbReference type="SAM" id="Phobius"/>
    </source>
</evidence>
<feature type="binding site" description="axial binding residue" evidence="12">
    <location>
        <position position="25"/>
    </location>
    <ligand>
        <name>heme c</name>
        <dbReference type="ChEBI" id="CHEBI:61717"/>
        <label>1</label>
    </ligand>
    <ligandPart>
        <name>Fe</name>
        <dbReference type="ChEBI" id="CHEBI:18248"/>
    </ligandPart>
</feature>
<feature type="binding site" description="covalent" evidence="11">
    <location>
        <position position="21"/>
    </location>
    <ligand>
        <name>heme c</name>
        <dbReference type="ChEBI" id="CHEBI:61717"/>
        <label>1</label>
    </ligand>
</feature>
<feature type="binding site" description="covalent" evidence="11">
    <location>
        <position position="312"/>
    </location>
    <ligand>
        <name>heme c</name>
        <dbReference type="ChEBI" id="CHEBI:61717"/>
        <label>3</label>
    </ligand>
</feature>
<evidence type="ECO:0000256" key="12">
    <source>
        <dbReference type="PIRSR" id="PIRSR000018-51"/>
    </source>
</evidence>
<proteinExistence type="predicted"/>
<keyword evidence="3" id="KW-1003">Cell membrane</keyword>
<gene>
    <name evidence="15" type="ORF">D3878_01630</name>
</gene>
<organism evidence="15 16">
    <name type="scientific">Noviherbaspirillum sedimenti</name>
    <dbReference type="NCBI Taxonomy" id="2320865"/>
    <lineage>
        <taxon>Bacteria</taxon>
        <taxon>Pseudomonadati</taxon>
        <taxon>Pseudomonadota</taxon>
        <taxon>Betaproteobacteria</taxon>
        <taxon>Burkholderiales</taxon>
        <taxon>Oxalobacteraceae</taxon>
        <taxon>Noviherbaspirillum</taxon>
    </lineage>
</organism>
<feature type="domain" description="Cytochrome c" evidence="14">
    <location>
        <begin position="154"/>
        <end position="263"/>
    </location>
</feature>
<evidence type="ECO:0000256" key="7">
    <source>
        <dbReference type="ARBA" id="ARBA00022737"/>
    </source>
</evidence>
<keyword evidence="4 11" id="KW-0349">Heme</keyword>
<dbReference type="InterPro" id="IPR051459">
    <property type="entry name" value="Cytochrome_c-type_DH"/>
</dbReference>
<dbReference type="PANTHER" id="PTHR35008">
    <property type="entry name" value="BLL4482 PROTEIN-RELATED"/>
    <property type="match status" value="1"/>
</dbReference>
<keyword evidence="13" id="KW-1133">Transmembrane helix</keyword>
<keyword evidence="10 13" id="KW-0472">Membrane</keyword>
<evidence type="ECO:0000256" key="1">
    <source>
        <dbReference type="ARBA" id="ARBA00004236"/>
    </source>
</evidence>
<evidence type="ECO:0000256" key="3">
    <source>
        <dbReference type="ARBA" id="ARBA00022475"/>
    </source>
</evidence>
<evidence type="ECO:0000256" key="11">
    <source>
        <dbReference type="PIRSR" id="PIRSR000018-50"/>
    </source>
</evidence>
<dbReference type="InterPro" id="IPR014353">
    <property type="entry name" value="Membr-bd_ADH_cyt_c"/>
</dbReference>
<comment type="caution">
    <text evidence="15">The sequence shown here is derived from an EMBL/GenBank/DDBJ whole genome shotgun (WGS) entry which is preliminary data.</text>
</comment>
<keyword evidence="16" id="KW-1185">Reference proteome</keyword>
<dbReference type="InterPro" id="IPR008168">
    <property type="entry name" value="Cyt_C_IC"/>
</dbReference>
<evidence type="ECO:0000256" key="5">
    <source>
        <dbReference type="ARBA" id="ARBA00022723"/>
    </source>
</evidence>
<feature type="binding site" description="covalent" evidence="11">
    <location>
        <position position="309"/>
    </location>
    <ligand>
        <name>heme c</name>
        <dbReference type="ChEBI" id="CHEBI:61717"/>
        <label>3</label>
    </ligand>
</feature>
<dbReference type="OrthoDB" id="9809720at2"/>
<dbReference type="InterPro" id="IPR036909">
    <property type="entry name" value="Cyt_c-like_dom_sf"/>
</dbReference>
<evidence type="ECO:0000256" key="8">
    <source>
        <dbReference type="ARBA" id="ARBA00022982"/>
    </source>
</evidence>
<dbReference type="PROSITE" id="PS51007">
    <property type="entry name" value="CYTC"/>
    <property type="match status" value="3"/>
</dbReference>
<keyword evidence="5 12" id="KW-0479">Metal-binding</keyword>
<reference evidence="16" key="1">
    <citation type="submission" date="2018-09" db="EMBL/GenBank/DDBJ databases">
        <authorList>
            <person name="Zhu H."/>
        </authorList>
    </citation>
    <scope>NUCLEOTIDE SEQUENCE [LARGE SCALE GENOMIC DNA]</scope>
    <source>
        <strain evidence="16">K1S02-23</strain>
    </source>
</reference>
<dbReference type="InterPro" id="IPR009056">
    <property type="entry name" value="Cyt_c-like_dom"/>
</dbReference>
<dbReference type="SUPFAM" id="SSF46626">
    <property type="entry name" value="Cytochrome c"/>
    <property type="match status" value="3"/>
</dbReference>
<name>A0A3A3G6J9_9BURK</name>
<keyword evidence="6" id="KW-0732">Signal</keyword>
<dbReference type="Pfam" id="PF00034">
    <property type="entry name" value="Cytochrom_C"/>
    <property type="match status" value="2"/>
</dbReference>
<dbReference type="GO" id="GO:0005886">
    <property type="term" value="C:plasma membrane"/>
    <property type="evidence" value="ECO:0007669"/>
    <property type="project" value="UniProtKB-SubCell"/>
</dbReference>
<comment type="subcellular location">
    <subcellularLocation>
        <location evidence="1">Cell membrane</location>
    </subcellularLocation>
</comment>
<feature type="binding site" description="axial binding residue" evidence="12">
    <location>
        <position position="313"/>
    </location>
    <ligand>
        <name>heme c</name>
        <dbReference type="ChEBI" id="CHEBI:61717"/>
        <label>3</label>
    </ligand>
    <ligandPart>
        <name>Fe</name>
        <dbReference type="ChEBI" id="CHEBI:18248"/>
    </ligandPart>
</feature>
<keyword evidence="2" id="KW-0813">Transport</keyword>
<dbReference type="PRINTS" id="PR00605">
    <property type="entry name" value="CYTCHROMECIC"/>
</dbReference>
<comment type="cofactor">
    <cofactor evidence="11">
        <name>heme c</name>
        <dbReference type="ChEBI" id="CHEBI:61717"/>
    </cofactor>
    <text evidence="11">Binds 3 heme c groups covalently per subunit.</text>
</comment>
<evidence type="ECO:0000313" key="16">
    <source>
        <dbReference type="Proteomes" id="UP000266327"/>
    </source>
</evidence>
<dbReference type="EMBL" id="QYUQ01000002">
    <property type="protein sequence ID" value="RJG04163.1"/>
    <property type="molecule type" value="Genomic_DNA"/>
</dbReference>
<dbReference type="GO" id="GO:0009055">
    <property type="term" value="F:electron transfer activity"/>
    <property type="evidence" value="ECO:0007669"/>
    <property type="project" value="InterPro"/>
</dbReference>
<evidence type="ECO:0000259" key="14">
    <source>
        <dbReference type="PROSITE" id="PS51007"/>
    </source>
</evidence>
<keyword evidence="9 12" id="KW-0408">Iron</keyword>
<feature type="domain" description="Cytochrome c" evidence="14">
    <location>
        <begin position="7"/>
        <end position="110"/>
    </location>
</feature>
<evidence type="ECO:0000256" key="4">
    <source>
        <dbReference type="ARBA" id="ARBA00022617"/>
    </source>
</evidence>
<evidence type="ECO:0000256" key="2">
    <source>
        <dbReference type="ARBA" id="ARBA00022448"/>
    </source>
</evidence>
<evidence type="ECO:0000256" key="6">
    <source>
        <dbReference type="ARBA" id="ARBA00022729"/>
    </source>
</evidence>
<dbReference type="Proteomes" id="UP000266327">
    <property type="component" value="Unassembled WGS sequence"/>
</dbReference>
<dbReference type="Gene3D" id="1.10.760.10">
    <property type="entry name" value="Cytochrome c-like domain"/>
    <property type="match status" value="2"/>
</dbReference>
<dbReference type="PIRSF" id="PIRSF000018">
    <property type="entry name" value="Mb_ADH_cyt_c"/>
    <property type="match status" value="1"/>
</dbReference>
<accession>A0A3A3G6J9</accession>
<evidence type="ECO:0000256" key="10">
    <source>
        <dbReference type="ARBA" id="ARBA00023136"/>
    </source>
</evidence>
<feature type="transmembrane region" description="Helical" evidence="13">
    <location>
        <begin position="408"/>
        <end position="431"/>
    </location>
</feature>
<feature type="binding site" description="axial binding residue" evidence="12">
    <location>
        <position position="173"/>
    </location>
    <ligand>
        <name>heme c</name>
        <dbReference type="ChEBI" id="CHEBI:61717"/>
        <label>2</label>
    </ligand>
    <ligandPart>
        <name>Fe</name>
        <dbReference type="ChEBI" id="CHEBI:18248"/>
    </ligandPart>
</feature>
<dbReference type="GO" id="GO:0005506">
    <property type="term" value="F:iron ion binding"/>
    <property type="evidence" value="ECO:0007669"/>
    <property type="project" value="InterPro"/>
</dbReference>